<organism evidence="2 3">
    <name type="scientific">Drechslerella dactyloides</name>
    <name type="common">Nematode-trapping fungus</name>
    <name type="synonym">Arthrobotrys dactyloides</name>
    <dbReference type="NCBI Taxonomy" id="74499"/>
    <lineage>
        <taxon>Eukaryota</taxon>
        <taxon>Fungi</taxon>
        <taxon>Dikarya</taxon>
        <taxon>Ascomycota</taxon>
        <taxon>Pezizomycotina</taxon>
        <taxon>Orbiliomycetes</taxon>
        <taxon>Orbiliales</taxon>
        <taxon>Orbiliaceae</taxon>
        <taxon>Drechslerella</taxon>
    </lineage>
</organism>
<comment type="caution">
    <text evidence="2">The sequence shown here is derived from an EMBL/GenBank/DDBJ whole genome shotgun (WGS) entry which is preliminary data.</text>
</comment>
<evidence type="ECO:0000313" key="3">
    <source>
        <dbReference type="Proteomes" id="UP001221413"/>
    </source>
</evidence>
<protein>
    <submittedName>
        <fullName evidence="2">Uncharacterized protein</fullName>
    </submittedName>
</protein>
<dbReference type="CDD" id="cd00048">
    <property type="entry name" value="DSRM_SF"/>
    <property type="match status" value="1"/>
</dbReference>
<reference evidence="2" key="1">
    <citation type="submission" date="2023-01" db="EMBL/GenBank/DDBJ databases">
        <title>The chitinases involved in constricting ring structure development in the nematode-trapping fungus Drechslerella dactyloides.</title>
        <authorList>
            <person name="Wang R."/>
            <person name="Zhang L."/>
            <person name="Tang P."/>
            <person name="Li S."/>
            <person name="Liang L."/>
        </authorList>
    </citation>
    <scope>NUCLEOTIDE SEQUENCE</scope>
    <source>
        <strain evidence="2">YMF1.00031</strain>
    </source>
</reference>
<keyword evidence="3" id="KW-1185">Reference proteome</keyword>
<dbReference type="AlphaFoldDB" id="A0AAD6NLD2"/>
<dbReference type="EMBL" id="JAQGDS010000002">
    <property type="protein sequence ID" value="KAJ6262779.1"/>
    <property type="molecule type" value="Genomic_DNA"/>
</dbReference>
<accession>A0AAD6NLD2</accession>
<sequence>MYYILYLSSLCRRRRWPDPHYEILHCNGGYSCVVRVNHREYYCENVSESEVLAREAAAQRAYQFSVNESQFAKAAGVIVAPSKAIYASAPIIDCRENVEDGEDEDEEEEEDEMREDCGGKIFREGERGRLAPAKSSLPPQSNTTWQRGNATWRCGQIDGCPAEKTGYGDTRAKGGKDLLCRT</sequence>
<dbReference type="Gene3D" id="3.30.160.20">
    <property type="match status" value="1"/>
</dbReference>
<dbReference type="SUPFAM" id="SSF54768">
    <property type="entry name" value="dsRNA-binding domain-like"/>
    <property type="match status" value="1"/>
</dbReference>
<evidence type="ECO:0000313" key="2">
    <source>
        <dbReference type="EMBL" id="KAJ6262779.1"/>
    </source>
</evidence>
<proteinExistence type="predicted"/>
<feature type="region of interest" description="Disordered" evidence="1">
    <location>
        <begin position="127"/>
        <end position="148"/>
    </location>
</feature>
<feature type="compositionally biased region" description="Polar residues" evidence="1">
    <location>
        <begin position="137"/>
        <end position="148"/>
    </location>
</feature>
<gene>
    <name evidence="2" type="ORF">Dda_1336</name>
</gene>
<dbReference type="Proteomes" id="UP001221413">
    <property type="component" value="Unassembled WGS sequence"/>
</dbReference>
<evidence type="ECO:0000256" key="1">
    <source>
        <dbReference type="SAM" id="MobiDB-lite"/>
    </source>
</evidence>
<name>A0AAD6NLD2_DREDA</name>